<keyword evidence="2" id="KW-0408">Iron</keyword>
<dbReference type="SUPFAM" id="SSF51182">
    <property type="entry name" value="RmlC-like cupins"/>
    <property type="match status" value="1"/>
</dbReference>
<evidence type="ECO:0000256" key="1">
    <source>
        <dbReference type="ARBA" id="ARBA00008416"/>
    </source>
</evidence>
<evidence type="ECO:0000313" key="7">
    <source>
        <dbReference type="Proteomes" id="UP000298458"/>
    </source>
</evidence>
<proteinExistence type="inferred from homology"/>
<dbReference type="InterPro" id="IPR011051">
    <property type="entry name" value="RmlC_Cupin_sf"/>
</dbReference>
<dbReference type="PANTHER" id="PTHR13903:SF8">
    <property type="entry name" value="PIRIN"/>
    <property type="match status" value="1"/>
</dbReference>
<dbReference type="Pfam" id="PF05726">
    <property type="entry name" value="Pirin_C"/>
    <property type="match status" value="1"/>
</dbReference>
<evidence type="ECO:0000256" key="3">
    <source>
        <dbReference type="RuleBase" id="RU003457"/>
    </source>
</evidence>
<evidence type="ECO:0000256" key="2">
    <source>
        <dbReference type="PIRSR" id="PIRSR006232-1"/>
    </source>
</evidence>
<dbReference type="RefSeq" id="WP_135767839.1">
    <property type="nucleotide sequence ID" value="NZ_RQET01000004.1"/>
</dbReference>
<feature type="binding site" evidence="2">
    <location>
        <position position="100"/>
    </location>
    <ligand>
        <name>Fe cation</name>
        <dbReference type="ChEBI" id="CHEBI:24875"/>
    </ligand>
</feature>
<comment type="cofactor">
    <cofactor evidence="2">
        <name>Fe cation</name>
        <dbReference type="ChEBI" id="CHEBI:24875"/>
    </cofactor>
    <text evidence="2">Binds 1 Fe cation per subunit.</text>
</comment>
<name>A0A4R9GJ46_9LEPT</name>
<accession>A0A4R9GJ46</accession>
<dbReference type="OrthoDB" id="321327at2"/>
<sequence length="285" mass="31773">MKYLTGKLKDLGDGFTVRRILPNLEARAVGPFVFLDHMGPVSLKTGEELLVRSHPHIGLSTVTYLYDGVVLHKDTLGTRQIIRPYEVNWMTAGSGIAHSEHSQPDPEYQILEGIQTWAALPQEFEETPPEFFHYGRDEFPELSGGGWELRLIAGAFLGEVSPVKTYSPLFYADFEIEPGAEVELPVPSNQEAAVYVARGGLDAEGRIVGVGEMAVYPLGGSIKFRAETSTRAILLGGEPLPERKHLWWNFVSSSLERIERAKKEWKEDRFGTVPGETDRIPLPEI</sequence>
<dbReference type="AlphaFoldDB" id="A0A4R9GJ46"/>
<dbReference type="Gene3D" id="2.60.120.10">
    <property type="entry name" value="Jelly Rolls"/>
    <property type="match status" value="2"/>
</dbReference>
<dbReference type="PANTHER" id="PTHR13903">
    <property type="entry name" value="PIRIN-RELATED"/>
    <property type="match status" value="1"/>
</dbReference>
<comment type="similarity">
    <text evidence="1 3">Belongs to the pirin family.</text>
</comment>
<dbReference type="CDD" id="cd02247">
    <property type="entry name" value="cupin_pirin_C"/>
    <property type="match status" value="1"/>
</dbReference>
<dbReference type="Pfam" id="PF02678">
    <property type="entry name" value="Pirin"/>
    <property type="match status" value="1"/>
</dbReference>
<evidence type="ECO:0000259" key="5">
    <source>
        <dbReference type="Pfam" id="PF05726"/>
    </source>
</evidence>
<dbReference type="CDD" id="cd02909">
    <property type="entry name" value="cupin_pirin_N"/>
    <property type="match status" value="1"/>
</dbReference>
<keyword evidence="7" id="KW-1185">Reference proteome</keyword>
<evidence type="ECO:0000259" key="4">
    <source>
        <dbReference type="Pfam" id="PF02678"/>
    </source>
</evidence>
<dbReference type="InterPro" id="IPR014710">
    <property type="entry name" value="RmlC-like_jellyroll"/>
</dbReference>
<feature type="domain" description="Pirin N-terminal" evidence="4">
    <location>
        <begin position="15"/>
        <end position="117"/>
    </location>
</feature>
<dbReference type="InterPro" id="IPR008778">
    <property type="entry name" value="Pirin_C_dom"/>
</dbReference>
<evidence type="ECO:0000313" key="6">
    <source>
        <dbReference type="EMBL" id="TGK12441.1"/>
    </source>
</evidence>
<dbReference type="InterPro" id="IPR003829">
    <property type="entry name" value="Pirin_N_dom"/>
</dbReference>
<feature type="binding site" evidence="2">
    <location>
        <position position="54"/>
    </location>
    <ligand>
        <name>Fe cation</name>
        <dbReference type="ChEBI" id="CHEBI:24875"/>
    </ligand>
</feature>
<gene>
    <name evidence="6" type="ORF">EHO60_09380</name>
</gene>
<comment type="caution">
    <text evidence="6">The sequence shown here is derived from an EMBL/GenBank/DDBJ whole genome shotgun (WGS) entry which is preliminary data.</text>
</comment>
<dbReference type="EMBL" id="RQET01000004">
    <property type="protein sequence ID" value="TGK12441.1"/>
    <property type="molecule type" value="Genomic_DNA"/>
</dbReference>
<protein>
    <submittedName>
        <fullName evidence="6">Pirin family protein</fullName>
    </submittedName>
</protein>
<dbReference type="GO" id="GO:0046872">
    <property type="term" value="F:metal ion binding"/>
    <property type="evidence" value="ECO:0007669"/>
    <property type="project" value="UniProtKB-KW"/>
</dbReference>
<reference evidence="6" key="1">
    <citation type="journal article" date="2019" name="PLoS Negl. Trop. Dis.">
        <title>Revisiting the worldwide diversity of Leptospira species in the environment.</title>
        <authorList>
            <person name="Vincent A.T."/>
            <person name="Schiettekatte O."/>
            <person name="Bourhy P."/>
            <person name="Veyrier F.J."/>
            <person name="Picardeau M."/>
        </authorList>
    </citation>
    <scope>NUCLEOTIDE SEQUENCE [LARGE SCALE GENOMIC DNA]</scope>
    <source>
        <strain evidence="6">SSW15</strain>
    </source>
</reference>
<keyword evidence="2" id="KW-0479">Metal-binding</keyword>
<dbReference type="Proteomes" id="UP000298458">
    <property type="component" value="Unassembled WGS sequence"/>
</dbReference>
<dbReference type="PIRSF" id="PIRSF006232">
    <property type="entry name" value="Pirin"/>
    <property type="match status" value="1"/>
</dbReference>
<feature type="binding site" evidence="2">
    <location>
        <position position="56"/>
    </location>
    <ligand>
        <name>Fe cation</name>
        <dbReference type="ChEBI" id="CHEBI:24875"/>
    </ligand>
</feature>
<feature type="binding site" evidence="2">
    <location>
        <position position="98"/>
    </location>
    <ligand>
        <name>Fe cation</name>
        <dbReference type="ChEBI" id="CHEBI:24875"/>
    </ligand>
</feature>
<organism evidence="6 7">
    <name type="scientific">Leptospira fletcheri</name>
    <dbReference type="NCBI Taxonomy" id="2484981"/>
    <lineage>
        <taxon>Bacteria</taxon>
        <taxon>Pseudomonadati</taxon>
        <taxon>Spirochaetota</taxon>
        <taxon>Spirochaetia</taxon>
        <taxon>Leptospirales</taxon>
        <taxon>Leptospiraceae</taxon>
        <taxon>Leptospira</taxon>
    </lineage>
</organism>
<dbReference type="InterPro" id="IPR012093">
    <property type="entry name" value="Pirin"/>
</dbReference>
<feature type="domain" description="Pirin C-terminal" evidence="5">
    <location>
        <begin position="171"/>
        <end position="271"/>
    </location>
</feature>